<evidence type="ECO:0000259" key="5">
    <source>
        <dbReference type="Pfam" id="PF08546"/>
    </source>
</evidence>
<dbReference type="InterPro" id="IPR003710">
    <property type="entry name" value="ApbA"/>
</dbReference>
<reference evidence="6 7" key="1">
    <citation type="submission" date="2020-05" db="EMBL/GenBank/DDBJ databases">
        <title>Identification and distribution of gene clusters putatively required for synthesis of sphingolipid metabolism inhibitors in phylogenetically diverse species of the filamentous fungus Fusarium.</title>
        <authorList>
            <person name="Kim H.-S."/>
            <person name="Busman M."/>
            <person name="Brown D.W."/>
            <person name="Divon H."/>
            <person name="Uhlig S."/>
            <person name="Proctor R.H."/>
        </authorList>
    </citation>
    <scope>NUCLEOTIDE SEQUENCE [LARGE SCALE GENOMIC DNA]</scope>
    <source>
        <strain evidence="6 7">NRRL 36939</strain>
    </source>
</reference>
<organism evidence="6 7">
    <name type="scientific">Fusarium pseudocircinatum</name>
    <dbReference type="NCBI Taxonomy" id="56676"/>
    <lineage>
        <taxon>Eukaryota</taxon>
        <taxon>Fungi</taxon>
        <taxon>Dikarya</taxon>
        <taxon>Ascomycota</taxon>
        <taxon>Pezizomycotina</taxon>
        <taxon>Sordariomycetes</taxon>
        <taxon>Hypocreomycetidae</taxon>
        <taxon>Hypocreales</taxon>
        <taxon>Nectriaceae</taxon>
        <taxon>Fusarium</taxon>
        <taxon>Fusarium fujikuroi species complex</taxon>
    </lineage>
</organism>
<dbReference type="GO" id="GO:0015940">
    <property type="term" value="P:pantothenate biosynthetic process"/>
    <property type="evidence" value="ECO:0007669"/>
    <property type="project" value="InterPro"/>
</dbReference>
<evidence type="ECO:0000313" key="7">
    <source>
        <dbReference type="Proteomes" id="UP000546213"/>
    </source>
</evidence>
<dbReference type="SUPFAM" id="SSF51735">
    <property type="entry name" value="NAD(P)-binding Rossmann-fold domains"/>
    <property type="match status" value="1"/>
</dbReference>
<evidence type="ECO:0000256" key="1">
    <source>
        <dbReference type="ARBA" id="ARBA00007870"/>
    </source>
</evidence>
<dbReference type="InterPro" id="IPR036291">
    <property type="entry name" value="NAD(P)-bd_dom_sf"/>
</dbReference>
<dbReference type="Gene3D" id="3.40.50.720">
    <property type="entry name" value="NAD(P)-binding Rossmann-like Domain"/>
    <property type="match status" value="1"/>
</dbReference>
<dbReference type="GO" id="GO:0005737">
    <property type="term" value="C:cytoplasm"/>
    <property type="evidence" value="ECO:0007669"/>
    <property type="project" value="TreeGrafter"/>
</dbReference>
<dbReference type="OrthoDB" id="3609at2759"/>
<dbReference type="AlphaFoldDB" id="A0A8H5PL18"/>
<keyword evidence="7" id="KW-1185">Reference proteome</keyword>
<dbReference type="InterPro" id="IPR013332">
    <property type="entry name" value="KPR_N"/>
</dbReference>
<dbReference type="Pfam" id="PF08546">
    <property type="entry name" value="ApbA_C"/>
    <property type="match status" value="1"/>
</dbReference>
<dbReference type="SUPFAM" id="SSF48179">
    <property type="entry name" value="6-phosphogluconate dehydrogenase C-terminal domain-like"/>
    <property type="match status" value="1"/>
</dbReference>
<dbReference type="NCBIfam" id="TIGR00745">
    <property type="entry name" value="apbA_panE"/>
    <property type="match status" value="1"/>
</dbReference>
<evidence type="ECO:0000259" key="4">
    <source>
        <dbReference type="Pfam" id="PF02558"/>
    </source>
</evidence>
<accession>A0A8H5PL18</accession>
<evidence type="ECO:0000256" key="3">
    <source>
        <dbReference type="ARBA" id="ARBA00023002"/>
    </source>
</evidence>
<evidence type="ECO:0000313" key="6">
    <source>
        <dbReference type="EMBL" id="KAF5598644.1"/>
    </source>
</evidence>
<dbReference type="FunFam" id="1.10.1040.10:FF:000017">
    <property type="entry name" value="2-dehydropantoate 2-reductase"/>
    <property type="match status" value="1"/>
</dbReference>
<dbReference type="InterPro" id="IPR051402">
    <property type="entry name" value="KPR-Related"/>
</dbReference>
<dbReference type="InterPro" id="IPR013328">
    <property type="entry name" value="6PGD_dom2"/>
</dbReference>
<dbReference type="InterPro" id="IPR013752">
    <property type="entry name" value="KPA_reductase"/>
</dbReference>
<feature type="domain" description="Ketopantoate reductase C-terminal" evidence="5">
    <location>
        <begin position="194"/>
        <end position="318"/>
    </location>
</feature>
<dbReference type="PANTHER" id="PTHR21708:SF30">
    <property type="entry name" value="2-DEHYDROPANTOATE 2-REDUCTASE-RELATED"/>
    <property type="match status" value="1"/>
</dbReference>
<keyword evidence="3" id="KW-0560">Oxidoreductase</keyword>
<sequence>MAKSKVLVVGTGGIGTMAAYALEKGGQAEVTAVMRSNYSAAVKNGIDIDCVEYGQIRAWRPTAIVKSVVEASIAPFDYIVVTTKNLPDIKPTVADIIAPAVTPGKTTIVLSQNGINIEKPLIERFPSNPLISSVAYTGAAETAHAKIYSADADCQKIGPFVNPQVPAEVAEDAARRYVEIYNPSGSLDVVYEPNVAAVRWRKLAYNASFNPVASILGLDTPRMRMSRHVIEDLIVPIIHEISAIAEASGVILQKDLFESVLTQDHPDDPFKPSMCQDYEKGQLMEIENIVGEAVREGDKSGVSTPTLRVIYGIMKGLQFKVKEQKGLWEASWGPDNPYLYGQKPKLNLQER</sequence>
<name>A0A8H5PL18_9HYPO</name>
<dbReference type="Gene3D" id="1.10.1040.10">
    <property type="entry name" value="N-(1-d-carboxylethyl)-l-norvaline Dehydrogenase, domain 2"/>
    <property type="match status" value="1"/>
</dbReference>
<comment type="caution">
    <text evidence="6">The sequence shown here is derived from an EMBL/GenBank/DDBJ whole genome shotgun (WGS) entry which is preliminary data.</text>
</comment>
<keyword evidence="2" id="KW-0521">NADP</keyword>
<gene>
    <name evidence="6" type="ORF">FPCIR_2941</name>
</gene>
<comment type="similarity">
    <text evidence="1">Belongs to the ketopantoate reductase family.</text>
</comment>
<dbReference type="Proteomes" id="UP000546213">
    <property type="component" value="Unassembled WGS sequence"/>
</dbReference>
<dbReference type="EMBL" id="JAAOAS010000060">
    <property type="protein sequence ID" value="KAF5598644.1"/>
    <property type="molecule type" value="Genomic_DNA"/>
</dbReference>
<dbReference type="GO" id="GO:0008677">
    <property type="term" value="F:2-dehydropantoate 2-reductase activity"/>
    <property type="evidence" value="ECO:0007669"/>
    <property type="project" value="InterPro"/>
</dbReference>
<proteinExistence type="inferred from homology"/>
<dbReference type="Pfam" id="PF02558">
    <property type="entry name" value="ApbA"/>
    <property type="match status" value="1"/>
</dbReference>
<feature type="domain" description="Ketopantoate reductase N-terminal" evidence="4">
    <location>
        <begin position="6"/>
        <end position="160"/>
    </location>
</feature>
<protein>
    <submittedName>
        <fullName evidence="6">Ketopantoate reductase</fullName>
    </submittedName>
</protein>
<evidence type="ECO:0000256" key="2">
    <source>
        <dbReference type="ARBA" id="ARBA00022857"/>
    </source>
</evidence>
<dbReference type="InterPro" id="IPR008927">
    <property type="entry name" value="6-PGluconate_DH-like_C_sf"/>
</dbReference>
<dbReference type="PANTHER" id="PTHR21708">
    <property type="entry name" value="PROBABLE 2-DEHYDROPANTOATE 2-REDUCTASE"/>
    <property type="match status" value="1"/>
</dbReference>